<evidence type="ECO:0000313" key="10">
    <source>
        <dbReference type="Proteomes" id="UP000274556"/>
    </source>
</evidence>
<comment type="caution">
    <text evidence="9">The sequence shown here is derived from an EMBL/GenBank/DDBJ whole genome shotgun (WGS) entry which is preliminary data.</text>
</comment>
<dbReference type="Proteomes" id="UP000274556">
    <property type="component" value="Unassembled WGS sequence"/>
</dbReference>
<name>A0A495VCN2_9GAMM</name>
<dbReference type="InterPro" id="IPR011842">
    <property type="entry name" value="PQQ_synth_PqqB"/>
</dbReference>
<feature type="domain" description="Metallo-beta-lactamase" evidence="8">
    <location>
        <begin position="51"/>
        <end position="271"/>
    </location>
</feature>
<keyword evidence="5 7" id="KW-0884">PQQ biosynthesis</keyword>
<dbReference type="RefSeq" id="WP_120799117.1">
    <property type="nucleotide sequence ID" value="NZ_RBXL01000001.1"/>
</dbReference>
<dbReference type="UniPathway" id="UPA00539"/>
<evidence type="ECO:0000259" key="8">
    <source>
        <dbReference type="Pfam" id="PF12706"/>
    </source>
</evidence>
<dbReference type="SUPFAM" id="SSF56281">
    <property type="entry name" value="Metallo-hydrolase/oxidoreductase"/>
    <property type="match status" value="1"/>
</dbReference>
<dbReference type="Gene3D" id="3.60.15.10">
    <property type="entry name" value="Ribonuclease Z/Hydroxyacylglutathione hydrolase-like"/>
    <property type="match status" value="1"/>
</dbReference>
<dbReference type="InterPro" id="IPR001279">
    <property type="entry name" value="Metallo-B-lactamas"/>
</dbReference>
<dbReference type="EMBL" id="RBXL01000001">
    <property type="protein sequence ID" value="RKT47099.1"/>
    <property type="molecule type" value="Genomic_DNA"/>
</dbReference>
<protein>
    <recommendedName>
        <fullName evidence="3 7">Coenzyme PQQ synthesis protein B</fullName>
    </recommendedName>
    <alternativeName>
        <fullName evidence="6 7">Pyrroloquinoline quinone biosynthesis protein B</fullName>
    </alternativeName>
</protein>
<organism evidence="9 10">
    <name type="scientific">Thiocapsa rosea</name>
    <dbReference type="NCBI Taxonomy" id="69360"/>
    <lineage>
        <taxon>Bacteria</taxon>
        <taxon>Pseudomonadati</taxon>
        <taxon>Pseudomonadota</taxon>
        <taxon>Gammaproteobacteria</taxon>
        <taxon>Chromatiales</taxon>
        <taxon>Chromatiaceae</taxon>
        <taxon>Thiocapsa</taxon>
    </lineage>
</organism>
<gene>
    <name evidence="7" type="primary">pqqB</name>
    <name evidence="9" type="ORF">BDD21_4654</name>
</gene>
<evidence type="ECO:0000256" key="3">
    <source>
        <dbReference type="ARBA" id="ARBA00015084"/>
    </source>
</evidence>
<dbReference type="NCBIfam" id="TIGR02108">
    <property type="entry name" value="PQQ_syn_pqqB"/>
    <property type="match status" value="1"/>
</dbReference>
<comment type="similarity">
    <text evidence="2 7">Belongs to the PqqB family.</text>
</comment>
<dbReference type="AlphaFoldDB" id="A0A495VCN2"/>
<evidence type="ECO:0000256" key="4">
    <source>
        <dbReference type="ARBA" id="ARBA00022448"/>
    </source>
</evidence>
<reference evidence="9 10" key="1">
    <citation type="submission" date="2018-10" db="EMBL/GenBank/DDBJ databases">
        <title>Genomic Encyclopedia of Archaeal and Bacterial Type Strains, Phase II (KMG-II): from individual species to whole genera.</title>
        <authorList>
            <person name="Goeker M."/>
        </authorList>
    </citation>
    <scope>NUCLEOTIDE SEQUENCE [LARGE SCALE GENOMIC DNA]</scope>
    <source>
        <strain evidence="9 10">DSM 235</strain>
    </source>
</reference>
<dbReference type="PANTHER" id="PTHR42663">
    <property type="entry name" value="HYDROLASE C777.06C-RELATED-RELATED"/>
    <property type="match status" value="1"/>
</dbReference>
<comment type="function">
    <text evidence="7">May be involved in the transport of PQQ or its precursor to the periplasm.</text>
</comment>
<dbReference type="InterPro" id="IPR036866">
    <property type="entry name" value="RibonucZ/Hydroxyglut_hydro"/>
</dbReference>
<dbReference type="Pfam" id="PF12706">
    <property type="entry name" value="Lactamase_B_2"/>
    <property type="match status" value="1"/>
</dbReference>
<evidence type="ECO:0000256" key="1">
    <source>
        <dbReference type="ARBA" id="ARBA00004886"/>
    </source>
</evidence>
<comment type="pathway">
    <text evidence="1 7">Cofactor biosynthesis; pyrroloquinoline quinone biosynthesis.</text>
</comment>
<dbReference type="CDD" id="cd16274">
    <property type="entry name" value="PQQB-like_MBL-fold"/>
    <property type="match status" value="1"/>
</dbReference>
<evidence type="ECO:0000256" key="5">
    <source>
        <dbReference type="ARBA" id="ARBA00022905"/>
    </source>
</evidence>
<evidence type="ECO:0000313" key="9">
    <source>
        <dbReference type="EMBL" id="RKT47099.1"/>
    </source>
</evidence>
<sequence length="304" mass="33068">MKIRVLGSGAGGGFPQWNCNCRNCAGVRSGRIAAHARTQSSIAVSANGHDWILLNASPDIRSQLESFPALQPARRVRDTAIRAILLVDAQIDHTTGLLMLREHTAPWDVYCTEAVYEDLTTGFPVFTVLSHFRGVIWHEIVPHGGDFVIPGSEGLVFGAVPLKSEAPPFSPHRHNTVPGDNIGVRIRDSATGGRLFYAPGLGSIDPQILREMEAADCLLIDGTLWTDDEMIRGGIGDKRGLDMGHLAQASSGGLIEHLSRLDCTRKILIHINNTNPILDETSPERRTLEQAGIEVAYDGMDIEL</sequence>
<evidence type="ECO:0000256" key="7">
    <source>
        <dbReference type="HAMAP-Rule" id="MF_00653"/>
    </source>
</evidence>
<evidence type="ECO:0000256" key="2">
    <source>
        <dbReference type="ARBA" id="ARBA00008481"/>
    </source>
</evidence>
<keyword evidence="4 7" id="KW-0813">Transport</keyword>
<accession>A0A495VCN2</accession>
<dbReference type="PANTHER" id="PTHR42663:SF7">
    <property type="entry name" value="COENZYME PQQ SYNTHESIS PROTEIN B"/>
    <property type="match status" value="1"/>
</dbReference>
<dbReference type="HAMAP" id="MF_00653">
    <property type="entry name" value="PQQ_syn_PqqB"/>
    <property type="match status" value="1"/>
</dbReference>
<keyword evidence="10" id="KW-1185">Reference proteome</keyword>
<dbReference type="OrthoDB" id="9778305at2"/>
<evidence type="ECO:0000256" key="6">
    <source>
        <dbReference type="ARBA" id="ARBA00030966"/>
    </source>
</evidence>
<dbReference type="GO" id="GO:0018189">
    <property type="term" value="P:pyrroloquinoline quinone biosynthetic process"/>
    <property type="evidence" value="ECO:0007669"/>
    <property type="project" value="UniProtKB-UniRule"/>
</dbReference>
<proteinExistence type="inferred from homology"/>